<keyword evidence="2" id="KW-0732">Signal</keyword>
<evidence type="ECO:0000313" key="4">
    <source>
        <dbReference type="Proteomes" id="UP000599437"/>
    </source>
</evidence>
<evidence type="ECO:0000256" key="1">
    <source>
        <dbReference type="SAM" id="MobiDB-lite"/>
    </source>
</evidence>
<dbReference type="EMBL" id="BMVO01000017">
    <property type="protein sequence ID" value="GHB17353.1"/>
    <property type="molecule type" value="Genomic_DNA"/>
</dbReference>
<name>A0ABQ3DY69_9ACTN</name>
<accession>A0ABQ3DY69</accession>
<evidence type="ECO:0000256" key="2">
    <source>
        <dbReference type="SAM" id="SignalP"/>
    </source>
</evidence>
<dbReference type="Proteomes" id="UP000599437">
    <property type="component" value="Unassembled WGS sequence"/>
</dbReference>
<protein>
    <recommendedName>
        <fullName evidence="5">Lipoprotein</fullName>
    </recommendedName>
</protein>
<evidence type="ECO:0000313" key="3">
    <source>
        <dbReference type="EMBL" id="GHB17353.1"/>
    </source>
</evidence>
<feature type="signal peptide" evidence="2">
    <location>
        <begin position="1"/>
        <end position="24"/>
    </location>
</feature>
<gene>
    <name evidence="3" type="ORF">GCM10010346_46540</name>
</gene>
<dbReference type="PROSITE" id="PS51257">
    <property type="entry name" value="PROKAR_LIPOPROTEIN"/>
    <property type="match status" value="1"/>
</dbReference>
<feature type="region of interest" description="Disordered" evidence="1">
    <location>
        <begin position="93"/>
        <end position="120"/>
    </location>
</feature>
<reference evidence="4" key="1">
    <citation type="journal article" date="2019" name="Int. J. Syst. Evol. Microbiol.">
        <title>The Global Catalogue of Microorganisms (GCM) 10K type strain sequencing project: providing services to taxonomists for standard genome sequencing and annotation.</title>
        <authorList>
            <consortium name="The Broad Institute Genomics Platform"/>
            <consortium name="The Broad Institute Genome Sequencing Center for Infectious Disease"/>
            <person name="Wu L."/>
            <person name="Ma J."/>
        </authorList>
    </citation>
    <scope>NUCLEOTIDE SEQUENCE [LARGE SCALE GENOMIC DNA]</scope>
    <source>
        <strain evidence="4">JCM 4737</strain>
    </source>
</reference>
<organism evidence="3 4">
    <name type="scientific">Streptomyces chryseus</name>
    <dbReference type="NCBI Taxonomy" id="68186"/>
    <lineage>
        <taxon>Bacteria</taxon>
        <taxon>Bacillati</taxon>
        <taxon>Actinomycetota</taxon>
        <taxon>Actinomycetes</taxon>
        <taxon>Kitasatosporales</taxon>
        <taxon>Streptomycetaceae</taxon>
        <taxon>Streptomyces</taxon>
    </lineage>
</organism>
<proteinExistence type="predicted"/>
<comment type="caution">
    <text evidence="3">The sequence shown here is derived from an EMBL/GenBank/DDBJ whole genome shotgun (WGS) entry which is preliminary data.</text>
</comment>
<feature type="chain" id="PRO_5046460587" description="Lipoprotein" evidence="2">
    <location>
        <begin position="25"/>
        <end position="234"/>
    </location>
</feature>
<dbReference type="RefSeq" id="WP_189715878.1">
    <property type="nucleotide sequence ID" value="NZ_BMVO01000017.1"/>
</dbReference>
<evidence type="ECO:0008006" key="5">
    <source>
        <dbReference type="Google" id="ProtNLM"/>
    </source>
</evidence>
<keyword evidence="4" id="KW-1185">Reference proteome</keyword>
<sequence length="234" mass="23920">MPRTGRWSRGAACALLLTVVGAAALTGCQRPSAGEGSASGGGDALAGALTPSGYGATFLGAGECSSRGHDFREVSCASEKAVARVLVRHEGPMTEGHRDNEPVTDEPVTGRPAADRPACPPRTDFVLHISESRPALDEDGDGSVPRGFGCMRNLEEPHPGDPGNGGGPRTVVGDCVHTTTRKGRVKETPCDGSGAGPPEFEVAAAVDRRAQCPPATALYVQLGGGKPVGCARRV</sequence>